<protein>
    <submittedName>
        <fullName evidence="3">Uncharacterized protein</fullName>
    </submittedName>
</protein>
<dbReference type="HOGENOM" id="CLU_2245443_0_0_3"/>
<dbReference type="STRING" id="1173022.Cri9333_4005"/>
<name>K9W4Y8_9CYAN</name>
<gene>
    <name evidence="3" type="ORF">Cri9333_4005</name>
</gene>
<feature type="region of interest" description="Disordered" evidence="1">
    <location>
        <begin position="43"/>
        <end position="104"/>
    </location>
</feature>
<dbReference type="EMBL" id="CP003620">
    <property type="protein sequence ID" value="AFZ14812.1"/>
    <property type="molecule type" value="Genomic_DNA"/>
</dbReference>
<reference evidence="3 4" key="1">
    <citation type="submission" date="2012-06" db="EMBL/GenBank/DDBJ databases">
        <title>Finished chromosome of genome of Crinalium epipsammum PCC 9333.</title>
        <authorList>
            <consortium name="US DOE Joint Genome Institute"/>
            <person name="Gugger M."/>
            <person name="Coursin T."/>
            <person name="Rippka R."/>
            <person name="Tandeau De Marsac N."/>
            <person name="Huntemann M."/>
            <person name="Wei C.-L."/>
            <person name="Han J."/>
            <person name="Detter J.C."/>
            <person name="Han C."/>
            <person name="Tapia R."/>
            <person name="Davenport K."/>
            <person name="Daligault H."/>
            <person name="Erkkila T."/>
            <person name="Gu W."/>
            <person name="Munk A.C.C."/>
            <person name="Teshima H."/>
            <person name="Xu Y."/>
            <person name="Chain P."/>
            <person name="Chen A."/>
            <person name="Krypides N."/>
            <person name="Mavromatis K."/>
            <person name="Markowitz V."/>
            <person name="Szeto E."/>
            <person name="Ivanova N."/>
            <person name="Mikhailova N."/>
            <person name="Ovchinnikova G."/>
            <person name="Pagani I."/>
            <person name="Pati A."/>
            <person name="Goodwin L."/>
            <person name="Peters L."/>
            <person name="Pitluck S."/>
            <person name="Woyke T."/>
            <person name="Kerfeld C."/>
        </authorList>
    </citation>
    <scope>NUCLEOTIDE SEQUENCE [LARGE SCALE GENOMIC DNA]</scope>
    <source>
        <strain evidence="3 4">PCC 9333</strain>
    </source>
</reference>
<dbReference type="Proteomes" id="UP000010472">
    <property type="component" value="Chromosome"/>
</dbReference>
<dbReference type="RefSeq" id="WP_015204912.1">
    <property type="nucleotide sequence ID" value="NC_019753.1"/>
</dbReference>
<feature type="compositionally biased region" description="Polar residues" evidence="1">
    <location>
        <begin position="43"/>
        <end position="63"/>
    </location>
</feature>
<feature type="compositionally biased region" description="Polar residues" evidence="1">
    <location>
        <begin position="74"/>
        <end position="97"/>
    </location>
</feature>
<keyword evidence="2" id="KW-0732">Signal</keyword>
<keyword evidence="4" id="KW-1185">Reference proteome</keyword>
<proteinExistence type="predicted"/>
<organism evidence="3 4">
    <name type="scientific">Crinalium epipsammum PCC 9333</name>
    <dbReference type="NCBI Taxonomy" id="1173022"/>
    <lineage>
        <taxon>Bacteria</taxon>
        <taxon>Bacillati</taxon>
        <taxon>Cyanobacteriota</taxon>
        <taxon>Cyanophyceae</taxon>
        <taxon>Gomontiellales</taxon>
        <taxon>Gomontiellaceae</taxon>
        <taxon>Crinalium</taxon>
    </lineage>
</organism>
<dbReference type="AlphaFoldDB" id="K9W4Y8"/>
<feature type="signal peptide" evidence="2">
    <location>
        <begin position="1"/>
        <end position="27"/>
    </location>
</feature>
<evidence type="ECO:0000313" key="3">
    <source>
        <dbReference type="EMBL" id="AFZ14812.1"/>
    </source>
</evidence>
<dbReference type="KEGG" id="cep:Cri9333_4005"/>
<evidence type="ECO:0000256" key="1">
    <source>
        <dbReference type="SAM" id="MobiDB-lite"/>
    </source>
</evidence>
<sequence length="104" mass="11358">MNSKIWTIGLLSIATIATISLPIRAQASDKVVIQDAGQESVVTGNNNYTEQNANQTHVQNNRRGTGDSGHVQRSRQNTDVLGSGNDTTQNVDQTTIENGRRPRR</sequence>
<evidence type="ECO:0000313" key="4">
    <source>
        <dbReference type="Proteomes" id="UP000010472"/>
    </source>
</evidence>
<evidence type="ECO:0000256" key="2">
    <source>
        <dbReference type="SAM" id="SignalP"/>
    </source>
</evidence>
<accession>K9W4Y8</accession>
<feature type="chain" id="PRO_5003937921" evidence="2">
    <location>
        <begin position="28"/>
        <end position="104"/>
    </location>
</feature>